<evidence type="ECO:0008006" key="3">
    <source>
        <dbReference type="Google" id="ProtNLM"/>
    </source>
</evidence>
<dbReference type="InterPro" id="IPR010349">
    <property type="entry name" value="Asparaginase_II"/>
</dbReference>
<gene>
    <name evidence="1" type="ORF">C3F09_03945</name>
</gene>
<comment type="caution">
    <text evidence="1">The sequence shown here is derived from an EMBL/GenBank/DDBJ whole genome shotgun (WGS) entry which is preliminary data.</text>
</comment>
<protein>
    <recommendedName>
        <fullName evidence="3">Asparaginase</fullName>
    </recommendedName>
</protein>
<organism evidence="1 2">
    <name type="scientific">candidate division GN15 bacterium</name>
    <dbReference type="NCBI Taxonomy" id="2072418"/>
    <lineage>
        <taxon>Bacteria</taxon>
        <taxon>candidate division GN15</taxon>
    </lineage>
</organism>
<dbReference type="EMBL" id="PQAP01000031">
    <property type="protein sequence ID" value="PWB74493.1"/>
    <property type="molecule type" value="Genomic_DNA"/>
</dbReference>
<proteinExistence type="predicted"/>
<accession>A0A855X3G4</accession>
<evidence type="ECO:0000313" key="2">
    <source>
        <dbReference type="Proteomes" id="UP000250918"/>
    </source>
</evidence>
<dbReference type="PANTHER" id="PTHR42110">
    <property type="entry name" value="L-ASPARAGINASE, PUTATIVE (AFU_ORTHOLOGUE AFUA_3G11890)-RELATED"/>
    <property type="match status" value="1"/>
</dbReference>
<dbReference type="Pfam" id="PF06089">
    <property type="entry name" value="Asparaginase_II"/>
    <property type="match status" value="1"/>
</dbReference>
<sequence length="352" mass="37777">MSTSSADSPRTDTPLGSIADIGAVVLRGGQMEAIHYASIAVVDGTGKLTHWLGDPSLITMMRSSIKPFQLMPLLTSGAADRFAFGDRNLSIMAGSHSGTDEHVAVVRENLSRADNDPGMLKCGTHWPIEMQNEQIYPTHGEDRDPLRHNCSGKHSGFLALARHLGVGPGMYLDPDTEGQRLVKQAIADWCEYAPEKMALGIDGCSAPNYPLPLANLAIGFMKLATADNGTPAAKAASRIRQAMMNYPVLFSGNNRLDYHFMQSFPGRVVCKGGAESLQAIGFADPPLGIAVKIHDGGFRALGAICAETFRQLGLTGTAADFPLLKSYERPEIHNNAGLLTGYIVPSFKLRKA</sequence>
<reference evidence="1 2" key="1">
    <citation type="journal article" date="2018" name="ISME J.">
        <title>A methanotrophic archaeon couples anaerobic oxidation of methane to Fe(III) reduction.</title>
        <authorList>
            <person name="Cai C."/>
            <person name="Leu A.O."/>
            <person name="Xie G.J."/>
            <person name="Guo J."/>
            <person name="Feng Y."/>
            <person name="Zhao J.X."/>
            <person name="Tyson G.W."/>
            <person name="Yuan Z."/>
            <person name="Hu S."/>
        </authorList>
    </citation>
    <scope>NUCLEOTIDE SEQUENCE [LARGE SCALE GENOMIC DNA]</scope>
    <source>
        <strain evidence="1">FeB_12</strain>
    </source>
</reference>
<name>A0A855X3G4_9BACT</name>
<evidence type="ECO:0000313" key="1">
    <source>
        <dbReference type="EMBL" id="PWB74493.1"/>
    </source>
</evidence>
<dbReference type="AlphaFoldDB" id="A0A855X3G4"/>
<dbReference type="Proteomes" id="UP000250918">
    <property type="component" value="Unassembled WGS sequence"/>
</dbReference>
<dbReference type="PANTHER" id="PTHR42110:SF1">
    <property type="entry name" value="L-ASPARAGINASE, PUTATIVE (AFU_ORTHOLOGUE AFUA_3G11890)-RELATED"/>
    <property type="match status" value="1"/>
</dbReference>